<accession>A0ABU1MPS5</accession>
<dbReference type="SUPFAM" id="SSF46689">
    <property type="entry name" value="Homeodomain-like"/>
    <property type="match status" value="1"/>
</dbReference>
<evidence type="ECO:0000259" key="4">
    <source>
        <dbReference type="PROSITE" id="PS01124"/>
    </source>
</evidence>
<protein>
    <submittedName>
        <fullName evidence="5">AraC-like DNA-binding protein</fullName>
    </submittedName>
</protein>
<dbReference type="PROSITE" id="PS01124">
    <property type="entry name" value="HTH_ARAC_FAMILY_2"/>
    <property type="match status" value="1"/>
</dbReference>
<dbReference type="Proteomes" id="UP001184150">
    <property type="component" value="Unassembled WGS sequence"/>
</dbReference>
<dbReference type="Pfam" id="PF12833">
    <property type="entry name" value="HTH_18"/>
    <property type="match status" value="1"/>
</dbReference>
<dbReference type="RefSeq" id="WP_309805893.1">
    <property type="nucleotide sequence ID" value="NZ_JAVDRD010000008.1"/>
</dbReference>
<dbReference type="PANTHER" id="PTHR46796:SF6">
    <property type="entry name" value="ARAC SUBFAMILY"/>
    <property type="match status" value="1"/>
</dbReference>
<evidence type="ECO:0000313" key="5">
    <source>
        <dbReference type="EMBL" id="MDR6512262.1"/>
    </source>
</evidence>
<organism evidence="5 6">
    <name type="scientific">Novosphingobium capsulatum</name>
    <dbReference type="NCBI Taxonomy" id="13688"/>
    <lineage>
        <taxon>Bacteria</taxon>
        <taxon>Pseudomonadati</taxon>
        <taxon>Pseudomonadota</taxon>
        <taxon>Alphaproteobacteria</taxon>
        <taxon>Sphingomonadales</taxon>
        <taxon>Sphingomonadaceae</taxon>
        <taxon>Novosphingobium</taxon>
    </lineage>
</organism>
<dbReference type="PANTHER" id="PTHR46796">
    <property type="entry name" value="HTH-TYPE TRANSCRIPTIONAL ACTIVATOR RHAS-RELATED"/>
    <property type="match status" value="1"/>
</dbReference>
<name>A0ABU1MPS5_9SPHN</name>
<keyword evidence="2" id="KW-0238">DNA-binding</keyword>
<evidence type="ECO:0000256" key="1">
    <source>
        <dbReference type="ARBA" id="ARBA00023015"/>
    </source>
</evidence>
<dbReference type="InterPro" id="IPR018062">
    <property type="entry name" value="HTH_AraC-typ_CS"/>
</dbReference>
<dbReference type="InterPro" id="IPR035418">
    <property type="entry name" value="AraC-bd_2"/>
</dbReference>
<sequence>MIEHFSTRSLTGTDKLSYWRSLMARTYSGLSTQPLSPHFEATVSRWQMGGITMTRPRATPVSVERRLMEAGHAGGPRLKLHVFRSGQGRVVHRRREMDVRAGDMVLCASEEVYRFDLRNDHELIVAEFDRAVLADMPGWVDDAVATCIPREAPSTRLLHDFLLSLWRECEASPQGLPDDGYDGVFCSLLLASLRPGGARVQPSRHGLLERARAIVAARLADHTLSPATIAEEMGVSLRRLQAAAAGQGVTLGGYINERRLALAAQKLTLEPQRSITQIAFDCGFSDSSYFSRRFQERFGETPRRYRAMH</sequence>
<evidence type="ECO:0000313" key="6">
    <source>
        <dbReference type="Proteomes" id="UP001184150"/>
    </source>
</evidence>
<dbReference type="SMART" id="SM00342">
    <property type="entry name" value="HTH_ARAC"/>
    <property type="match status" value="1"/>
</dbReference>
<dbReference type="InterPro" id="IPR009057">
    <property type="entry name" value="Homeodomain-like_sf"/>
</dbReference>
<dbReference type="EMBL" id="JAVDRD010000008">
    <property type="protein sequence ID" value="MDR6512262.1"/>
    <property type="molecule type" value="Genomic_DNA"/>
</dbReference>
<keyword evidence="1" id="KW-0805">Transcription regulation</keyword>
<gene>
    <name evidence="5" type="ORF">J2792_003145</name>
</gene>
<dbReference type="InterPro" id="IPR050204">
    <property type="entry name" value="AraC_XylS_family_regulators"/>
</dbReference>
<dbReference type="Pfam" id="PF14525">
    <property type="entry name" value="AraC_binding_2"/>
    <property type="match status" value="1"/>
</dbReference>
<reference evidence="5 6" key="1">
    <citation type="submission" date="2023-07" db="EMBL/GenBank/DDBJ databases">
        <title>Sorghum-associated microbial communities from plants grown in Nebraska, USA.</title>
        <authorList>
            <person name="Schachtman D."/>
        </authorList>
    </citation>
    <scope>NUCLEOTIDE SEQUENCE [LARGE SCALE GENOMIC DNA]</scope>
    <source>
        <strain evidence="5 6">DS1027</strain>
    </source>
</reference>
<keyword evidence="3" id="KW-0804">Transcription</keyword>
<comment type="caution">
    <text evidence="5">The sequence shown here is derived from an EMBL/GenBank/DDBJ whole genome shotgun (WGS) entry which is preliminary data.</text>
</comment>
<dbReference type="InterPro" id="IPR020449">
    <property type="entry name" value="Tscrpt_reg_AraC-type_HTH"/>
</dbReference>
<evidence type="ECO:0000256" key="3">
    <source>
        <dbReference type="ARBA" id="ARBA00023163"/>
    </source>
</evidence>
<feature type="domain" description="HTH araC/xylS-type" evidence="4">
    <location>
        <begin position="209"/>
        <end position="308"/>
    </location>
</feature>
<dbReference type="PRINTS" id="PR00032">
    <property type="entry name" value="HTHARAC"/>
</dbReference>
<dbReference type="PROSITE" id="PS00041">
    <property type="entry name" value="HTH_ARAC_FAMILY_1"/>
    <property type="match status" value="1"/>
</dbReference>
<dbReference type="InterPro" id="IPR018060">
    <property type="entry name" value="HTH_AraC"/>
</dbReference>
<dbReference type="Gene3D" id="1.10.10.60">
    <property type="entry name" value="Homeodomain-like"/>
    <property type="match status" value="1"/>
</dbReference>
<proteinExistence type="predicted"/>
<evidence type="ECO:0000256" key="2">
    <source>
        <dbReference type="ARBA" id="ARBA00023125"/>
    </source>
</evidence>
<keyword evidence="6" id="KW-1185">Reference proteome</keyword>